<dbReference type="Gene3D" id="2.170.130.10">
    <property type="entry name" value="TonB-dependent receptor, plug domain"/>
    <property type="match status" value="1"/>
</dbReference>
<dbReference type="AlphaFoldDB" id="A0A212JCV1"/>
<dbReference type="EMBL" id="FLUM01000001">
    <property type="protein sequence ID" value="SBV97229.1"/>
    <property type="molecule type" value="Genomic_DNA"/>
</dbReference>
<keyword evidence="1" id="KW-0813">Transport</keyword>
<evidence type="ECO:0000259" key="3">
    <source>
        <dbReference type="Pfam" id="PF07715"/>
    </source>
</evidence>
<dbReference type="PROSITE" id="PS52016">
    <property type="entry name" value="TONB_DEPENDENT_REC_3"/>
    <property type="match status" value="1"/>
</dbReference>
<protein>
    <recommendedName>
        <fullName evidence="3">TonB-dependent receptor plug domain-containing protein</fullName>
    </recommendedName>
</protein>
<dbReference type="SUPFAM" id="SSF56935">
    <property type="entry name" value="Porins"/>
    <property type="match status" value="1"/>
</dbReference>
<dbReference type="PROSITE" id="PS00018">
    <property type="entry name" value="EF_HAND_1"/>
    <property type="match status" value="1"/>
</dbReference>
<keyword evidence="1" id="KW-0998">Cell outer membrane</keyword>
<keyword evidence="1" id="KW-1134">Transmembrane beta strand</keyword>
<name>A0A212JCV1_9BACT</name>
<dbReference type="NCBIfam" id="TIGR04057">
    <property type="entry name" value="SusC_RagA_signa"/>
    <property type="match status" value="1"/>
</dbReference>
<dbReference type="GO" id="GO:0009279">
    <property type="term" value="C:cell outer membrane"/>
    <property type="evidence" value="ECO:0007669"/>
    <property type="project" value="UniProtKB-SubCell"/>
</dbReference>
<accession>A0A212JCV1</accession>
<feature type="chain" id="PRO_5013392807" description="TonB-dependent receptor plug domain-containing protein" evidence="2">
    <location>
        <begin position="26"/>
        <end position="1004"/>
    </location>
</feature>
<dbReference type="InterPro" id="IPR037066">
    <property type="entry name" value="Plug_dom_sf"/>
</dbReference>
<keyword evidence="1" id="KW-0812">Transmembrane</keyword>
<comment type="similarity">
    <text evidence="1">Belongs to the TonB-dependent receptor family.</text>
</comment>
<proteinExistence type="inferred from homology"/>
<keyword evidence="2" id="KW-0732">Signal</keyword>
<sequence length="1004" mass="112339">MMKHTKYKILLASLLSIITIIGANAQSISGIIKNPKGEAVPNAIVKLDGLEVTRTDEMGEFQGVDITSKQTLSIEHDLFQKKAIDVNLVPNIIILTPLSHKQGIQIGYGEIEQMKSTQATSAVSGENLKGFSTFTLGNRLSGKIAGLTIVRNGNEPASDIPDMFIRGTSTYNSNNILVMVDGFEATINNLLPEEIESVTVLKDAAALAIYGMRGANGVLLITTKRGVNSRVQVKLDTKLGFSSPARRMKFTDSYTYASLYNEAISNDIGYWSPIYSKDDLELYKNNSDSYFHPNVSWYDEVMRSSVPYTENTLSFTGGNNFAKYYVMLGYVSFDKLYGKNSKAKADELKNMSETSRFNFRTNIDLNINSFWSASVSIGGNIIENSKPNHSNMSDLLASTPPNAFPIKNMGGTWAANNIHTENPLGTLYESGKLSNHDVNVQTGITLNQNLDKLIKGLKLFESVSFVSWTRKNYDRKRDYERYQMNKSADGTISTEKVAGTNTDYQIDENTREQSLRTAYNLGASYSTKFNSVHEVSGLLGFTYSNYEIEGNNAPYRNTGLYGRFGYSFDNRILSEFSFAYNGSENLPPNKRFGFFPAVSLGWIVSNENFAKKINFLNYMKIRTSAGIVGNSHFGISRFAYQTYYANMQDKFNIGSSANVSLNGLQEGRIGNSDITWEKNYKYDLGVDLRLFDKLDVSADVFYEKRTGILSTYASTTPSTIGAILPYENIGKVSNKGFELTLEYSDNLGKVDYYIGGNISYAKNKIDYQAEVTQPESYLYRTGKSANQFFGLEAIGLFQSYDEINNPNTPVQLFSPVQPGDIRYKDQNGDGYVDENDMIAIGKPTIPEINYGFYLGAAYKGLDIKADLYGQANRSIMLSGNHVWAFYNNGQVPEIATERWAYYPEQGIDTRTKAKYPRLSTANNDNNYQSSTFWQRNGSFLRLQNLELGYTLPEKVCRKAYLNKIRLYVQASNLLTISSISDYDPEIVYGYPITKSYSVGLSIQF</sequence>
<evidence type="ECO:0000256" key="2">
    <source>
        <dbReference type="SAM" id="SignalP"/>
    </source>
</evidence>
<comment type="subcellular location">
    <subcellularLocation>
        <location evidence="1">Cell outer membrane</location>
        <topology evidence="1">Multi-pass membrane protein</topology>
    </subcellularLocation>
</comment>
<dbReference type="NCBIfam" id="TIGR04056">
    <property type="entry name" value="OMP_RagA_SusC"/>
    <property type="match status" value="1"/>
</dbReference>
<dbReference type="InterPro" id="IPR012910">
    <property type="entry name" value="Plug_dom"/>
</dbReference>
<dbReference type="InterPro" id="IPR023996">
    <property type="entry name" value="TonB-dep_OMP_SusC/RagA"/>
</dbReference>
<evidence type="ECO:0000313" key="4">
    <source>
        <dbReference type="EMBL" id="SBV97229.1"/>
    </source>
</evidence>
<keyword evidence="1" id="KW-0472">Membrane</keyword>
<gene>
    <name evidence="4" type="ORF">KL86DYS1_11855</name>
</gene>
<feature type="signal peptide" evidence="2">
    <location>
        <begin position="1"/>
        <end position="25"/>
    </location>
</feature>
<dbReference type="RefSeq" id="WP_296940159.1">
    <property type="nucleotide sequence ID" value="NZ_LT599032.1"/>
</dbReference>
<reference evidence="4" key="1">
    <citation type="submission" date="2016-04" db="EMBL/GenBank/DDBJ databases">
        <authorList>
            <person name="Evans L.H."/>
            <person name="Alamgir A."/>
            <person name="Owens N."/>
            <person name="Weber N.D."/>
            <person name="Virtaneva K."/>
            <person name="Barbian K."/>
            <person name="Babar A."/>
            <person name="Rosenke K."/>
        </authorList>
    </citation>
    <scope>NUCLEOTIDE SEQUENCE</scope>
    <source>
        <strain evidence="4">86-1</strain>
    </source>
</reference>
<dbReference type="InterPro" id="IPR018247">
    <property type="entry name" value="EF_Hand_1_Ca_BS"/>
</dbReference>
<dbReference type="Pfam" id="PF07715">
    <property type="entry name" value="Plug"/>
    <property type="match status" value="1"/>
</dbReference>
<feature type="domain" description="TonB-dependent receptor plug" evidence="3">
    <location>
        <begin position="113"/>
        <end position="218"/>
    </location>
</feature>
<evidence type="ECO:0000256" key="1">
    <source>
        <dbReference type="PROSITE-ProRule" id="PRU01360"/>
    </source>
</evidence>
<dbReference type="InterPro" id="IPR039426">
    <property type="entry name" value="TonB-dep_rcpt-like"/>
</dbReference>
<organism evidence="4">
    <name type="scientific">uncultured Dysgonomonas sp</name>
    <dbReference type="NCBI Taxonomy" id="206096"/>
    <lineage>
        <taxon>Bacteria</taxon>
        <taxon>Pseudomonadati</taxon>
        <taxon>Bacteroidota</taxon>
        <taxon>Bacteroidia</taxon>
        <taxon>Bacteroidales</taxon>
        <taxon>Dysgonomonadaceae</taxon>
        <taxon>Dysgonomonas</taxon>
        <taxon>environmental samples</taxon>
    </lineage>
</organism>
<dbReference type="InterPro" id="IPR023997">
    <property type="entry name" value="TonB-dep_OMP_SusC/RagA_CS"/>
</dbReference>